<dbReference type="PANTHER" id="PTHR48094:SF23">
    <property type="entry name" value="PROTEIN_NUCLEIC ACID DEGLYCASE 3"/>
    <property type="match status" value="1"/>
</dbReference>
<proteinExistence type="predicted"/>
<reference evidence="2 3" key="1">
    <citation type="submission" date="2020-04" db="EMBL/GenBank/DDBJ databases">
        <title>Genome sequencing of Rosenbergiella species.</title>
        <authorList>
            <person name="Alvarez-Perez S."/>
            <person name="Lievens B."/>
        </authorList>
    </citation>
    <scope>NUCLEOTIDE SEQUENCE [LARGE SCALE GENOMIC DNA]</scope>
    <source>
        <strain evidence="2 3">CdVSA20.1</strain>
    </source>
</reference>
<sequence length="198" mass="21737">MPLSPSVLLCLAHGNDAIEITTFLSLLPRAGITVTTASVEGNGELDILSAEGLSFRAESPLCHAVDQAFDLLLLLGGETSCQTYADSDLLIESLAQFNATQRYVAVMSHAVPRLIDKIDRYQGANVTCLAHQSELLLQTQWQERRIVCDPRYLLLTGQGPLCATDMALKIIETLKSKEEAHRITHDLALPIGIYNYQE</sequence>
<dbReference type="SUPFAM" id="SSF52317">
    <property type="entry name" value="Class I glutamine amidotransferase-like"/>
    <property type="match status" value="1"/>
</dbReference>
<evidence type="ECO:0000259" key="1">
    <source>
        <dbReference type="Pfam" id="PF01965"/>
    </source>
</evidence>
<dbReference type="RefSeq" id="WP_214215344.1">
    <property type="nucleotide sequence ID" value="NZ_JABBFO010000012.1"/>
</dbReference>
<evidence type="ECO:0000313" key="2">
    <source>
        <dbReference type="EMBL" id="MBT0728083.1"/>
    </source>
</evidence>
<name>A0ABS5TAW2_9GAMM</name>
<dbReference type="Gene3D" id="3.40.50.880">
    <property type="match status" value="1"/>
</dbReference>
<evidence type="ECO:0000313" key="3">
    <source>
        <dbReference type="Proteomes" id="UP000786875"/>
    </source>
</evidence>
<dbReference type="InterPro" id="IPR029062">
    <property type="entry name" value="Class_I_gatase-like"/>
</dbReference>
<dbReference type="PANTHER" id="PTHR48094">
    <property type="entry name" value="PROTEIN/NUCLEIC ACID DEGLYCASE DJ-1-RELATED"/>
    <property type="match status" value="1"/>
</dbReference>
<dbReference type="InterPro" id="IPR002818">
    <property type="entry name" value="DJ-1/PfpI"/>
</dbReference>
<accession>A0ABS5TAW2</accession>
<dbReference type="Proteomes" id="UP000786875">
    <property type="component" value="Unassembled WGS sequence"/>
</dbReference>
<comment type="caution">
    <text evidence="2">The sequence shown here is derived from an EMBL/GenBank/DDBJ whole genome shotgun (WGS) entry which is preliminary data.</text>
</comment>
<feature type="domain" description="DJ-1/PfpI" evidence="1">
    <location>
        <begin position="6"/>
        <end position="172"/>
    </location>
</feature>
<dbReference type="EMBL" id="JABBFO010000012">
    <property type="protein sequence ID" value="MBT0728083.1"/>
    <property type="molecule type" value="Genomic_DNA"/>
</dbReference>
<dbReference type="InterPro" id="IPR050325">
    <property type="entry name" value="Prot/Nucl_acid_deglycase"/>
</dbReference>
<dbReference type="Pfam" id="PF01965">
    <property type="entry name" value="DJ-1_PfpI"/>
    <property type="match status" value="1"/>
</dbReference>
<gene>
    <name evidence="2" type="ORF">HGT73_11990</name>
</gene>
<keyword evidence="3" id="KW-1185">Reference proteome</keyword>
<protein>
    <submittedName>
        <fullName evidence="2">DJ-1 family protein</fullName>
    </submittedName>
</protein>
<organism evidence="2 3">
    <name type="scientific">Rosenbergiella australiborealis</name>
    <dbReference type="NCBI Taxonomy" id="1544696"/>
    <lineage>
        <taxon>Bacteria</taxon>
        <taxon>Pseudomonadati</taxon>
        <taxon>Pseudomonadota</taxon>
        <taxon>Gammaproteobacteria</taxon>
        <taxon>Enterobacterales</taxon>
        <taxon>Erwiniaceae</taxon>
        <taxon>Rosenbergiella</taxon>
    </lineage>
</organism>